<dbReference type="EMBL" id="CACRXK020033590">
    <property type="protein sequence ID" value="CAB4043933.1"/>
    <property type="molecule type" value="Genomic_DNA"/>
</dbReference>
<feature type="compositionally biased region" description="Low complexity" evidence="1">
    <location>
        <begin position="124"/>
        <end position="135"/>
    </location>
</feature>
<dbReference type="AlphaFoldDB" id="A0A6S7LU21"/>
<evidence type="ECO:0000313" key="2">
    <source>
        <dbReference type="EMBL" id="CAB4043933.1"/>
    </source>
</evidence>
<dbReference type="Proteomes" id="UP001152795">
    <property type="component" value="Unassembled WGS sequence"/>
</dbReference>
<dbReference type="Gene3D" id="3.30.310.10">
    <property type="entry name" value="TATA-Binding Protein"/>
    <property type="match status" value="1"/>
</dbReference>
<evidence type="ECO:0000256" key="1">
    <source>
        <dbReference type="SAM" id="MobiDB-lite"/>
    </source>
</evidence>
<protein>
    <submittedName>
        <fullName evidence="2">Uncharacterized protein</fullName>
    </submittedName>
</protein>
<keyword evidence="3" id="KW-1185">Reference proteome</keyword>
<reference evidence="2" key="1">
    <citation type="submission" date="2020-04" db="EMBL/GenBank/DDBJ databases">
        <authorList>
            <person name="Alioto T."/>
            <person name="Alioto T."/>
            <person name="Gomez Garrido J."/>
        </authorList>
    </citation>
    <scope>NUCLEOTIDE SEQUENCE</scope>
    <source>
        <strain evidence="2">A484AB</strain>
    </source>
</reference>
<name>A0A6S7LU21_PARCT</name>
<comment type="caution">
    <text evidence="2">The sequence shown here is derived from an EMBL/GenBank/DDBJ whole genome shotgun (WGS) entry which is preliminary data.</text>
</comment>
<dbReference type="InterPro" id="IPR012295">
    <property type="entry name" value="TBP_dom_sf"/>
</dbReference>
<sequence>MSNCFELQKNKLIWNGDLSELKSYVAETLNINGKWKSPSGGRWLFTSDALSITWYCKSKTVLFQGPRGSEVADSLKRNIDASRTVIVKNAELNIATPAASERRNESIDNQYRLSFNNSNSSMFDRSSNTTTTINRSDSDTSEGKANGQE</sequence>
<feature type="region of interest" description="Disordered" evidence="1">
    <location>
        <begin position="118"/>
        <end position="149"/>
    </location>
</feature>
<accession>A0A6S7LU21</accession>
<gene>
    <name evidence="2" type="ORF">PACLA_8A064448</name>
</gene>
<evidence type="ECO:0000313" key="3">
    <source>
        <dbReference type="Proteomes" id="UP001152795"/>
    </source>
</evidence>
<proteinExistence type="predicted"/>
<organism evidence="2 3">
    <name type="scientific">Paramuricea clavata</name>
    <name type="common">Red gorgonian</name>
    <name type="synonym">Violescent sea-whip</name>
    <dbReference type="NCBI Taxonomy" id="317549"/>
    <lineage>
        <taxon>Eukaryota</taxon>
        <taxon>Metazoa</taxon>
        <taxon>Cnidaria</taxon>
        <taxon>Anthozoa</taxon>
        <taxon>Octocorallia</taxon>
        <taxon>Malacalcyonacea</taxon>
        <taxon>Plexauridae</taxon>
        <taxon>Paramuricea</taxon>
    </lineage>
</organism>
<feature type="non-terminal residue" evidence="2">
    <location>
        <position position="149"/>
    </location>
</feature>